<reference evidence="1" key="1">
    <citation type="submission" date="2020-04" db="EMBL/GenBank/DDBJ databases">
        <authorList>
            <person name="Broberg M."/>
        </authorList>
    </citation>
    <scope>NUCLEOTIDE SEQUENCE</scope>
</reference>
<keyword evidence="2" id="KW-1185">Reference proteome</keyword>
<accession>A0ACA9TFZ5</accession>
<reference evidence="1" key="2">
    <citation type="submission" date="2021-10" db="EMBL/GenBank/DDBJ databases">
        <authorList>
            <person name="Piombo E."/>
        </authorList>
    </citation>
    <scope>NUCLEOTIDE SEQUENCE</scope>
</reference>
<proteinExistence type="predicted"/>
<protein>
    <submittedName>
        <fullName evidence="1">Uncharacterized protein</fullName>
    </submittedName>
</protein>
<sequence>MAPPTHFTLNTGAQIPSVGLGTWKSEPGEVRKAVAYALKDGYRHIDAALPQWELNPNVETGNENEVGQGIKDSGVPRQDIFITSKLWNTDHPNAAAGLQRTLDALGTDYLDLYLIHWPVRLVPNDSHPLLPVNPDGTRAVDRSWDQKKTWHQMEQLYKAGKVKAIGVANWSIPYLEELKKAWTVVPAVNQVELHPLLPQHELRKWCTKHGILLEAYSPLGSTGAPVMSDSVIQQIAQKNGVSAATILISYHVNMGTVVLPKSVTEKRITSNRETISLSAEDLAVLDDLASKEGKAKRINTPLWGWDLGFSDWYS</sequence>
<organism evidence="1 2">
    <name type="scientific">Clonostachys rosea f. rosea IK726</name>
    <dbReference type="NCBI Taxonomy" id="1349383"/>
    <lineage>
        <taxon>Eukaryota</taxon>
        <taxon>Fungi</taxon>
        <taxon>Dikarya</taxon>
        <taxon>Ascomycota</taxon>
        <taxon>Pezizomycotina</taxon>
        <taxon>Sordariomycetes</taxon>
        <taxon>Hypocreomycetidae</taxon>
        <taxon>Hypocreales</taxon>
        <taxon>Bionectriaceae</taxon>
        <taxon>Clonostachys</taxon>
    </lineage>
</organism>
<comment type="caution">
    <text evidence="1">The sequence shown here is derived from an EMBL/GenBank/DDBJ whole genome shotgun (WGS) entry which is preliminary data.</text>
</comment>
<evidence type="ECO:0000313" key="2">
    <source>
        <dbReference type="Proteomes" id="UP000836387"/>
    </source>
</evidence>
<dbReference type="Proteomes" id="UP000836387">
    <property type="component" value="Unassembled WGS sequence"/>
</dbReference>
<dbReference type="EMBL" id="CADEHS020000004">
    <property type="protein sequence ID" value="CAG9939772.1"/>
    <property type="molecule type" value="Genomic_DNA"/>
</dbReference>
<name>A0ACA9TFZ5_BIOOC</name>
<evidence type="ECO:0000313" key="1">
    <source>
        <dbReference type="EMBL" id="CAG9939772.1"/>
    </source>
</evidence>
<gene>
    <name evidence="1" type="ORF">CRV2_00010097</name>
</gene>